<evidence type="ECO:0000259" key="1">
    <source>
        <dbReference type="PROSITE" id="PS50011"/>
    </source>
</evidence>
<dbReference type="PANTHER" id="PTHR45890">
    <property type="entry name" value="AARF DOMAIN CONTAINING KINASE 2 (PREDICTED)"/>
    <property type="match status" value="1"/>
</dbReference>
<name>A0ABD3IB69_9MARC</name>
<gene>
    <name evidence="2" type="ORF">R1sor_017989</name>
</gene>
<protein>
    <recommendedName>
        <fullName evidence="1">Protein kinase domain-containing protein</fullName>
    </recommendedName>
</protein>
<dbReference type="InterPro" id="IPR011009">
    <property type="entry name" value="Kinase-like_dom_sf"/>
</dbReference>
<proteinExistence type="predicted"/>
<sequence>MRFLVVIGVKRFYHVPRSSHQGARNLVNIRGLGNPSTYNAPVYGREVRKIPVRRGTNYGVLCDGGRYSPYGECFSRVLQSSKHLLSTMVGTWRWNLTRTEMQNQSYWASARRIMQERTSGIAAQRSRSILQVPCIVHTPRYATFAVLADSKGQVLVRLLGLLLGGSFLFSDMPVPTAEQFHGKIAINNISPERPSLSALTVALIRKTVETILLLSRAVYLLALFMPAIIVAPCATHIGGSVRIYWLQLLLSTLEHAGPAFIKWGQWAATRPDVFPQDVCEWLSKLHMQAPAHSFKLTRRTCEKAFRARLEDIFEEFSEEPVASGSIAQVHRAILKQEYANGIPGRVVAVKVRHPRITKVIQRDFVIINWLAKVSTVLPGLRDLQLDKTVQQFASFMTKQVDLTLEAAHLLRFIYNFRKSRNVSFPTPVYPLVHPGVLVETYEEGQSIANFVDLTTNLTPAHTQLAYTGSNALLKMLLEDNFVHGDLHPGNIFVRFKNRRPNIILLDVGMTAELSFRTRQVLINLFEAIARKDGRNVAKWTLQFSDNQSCPDPEAFTRDVDLKFKEYLSIRGTPKNTGECMTELFDQVRKHRVNIDGDVCTVMVTTLILESWQRKLAPDLDVIRMVGDLLLRREWQAPYEYALLSIAAP</sequence>
<dbReference type="SUPFAM" id="SSF56112">
    <property type="entry name" value="Protein kinase-like (PK-like)"/>
    <property type="match status" value="1"/>
</dbReference>
<dbReference type="PANTHER" id="PTHR45890:SF20">
    <property type="entry name" value="PROTEIN KINASE DOMAIN-CONTAINING PROTEIN"/>
    <property type="match status" value="1"/>
</dbReference>
<dbReference type="Pfam" id="PF03109">
    <property type="entry name" value="ABC1"/>
    <property type="match status" value="1"/>
</dbReference>
<evidence type="ECO:0000313" key="2">
    <source>
        <dbReference type="EMBL" id="KAL3699967.1"/>
    </source>
</evidence>
<dbReference type="InterPro" id="IPR004147">
    <property type="entry name" value="ABC1_dom"/>
</dbReference>
<feature type="domain" description="Protein kinase" evidence="1">
    <location>
        <begin position="315"/>
        <end position="648"/>
    </location>
</feature>
<keyword evidence="3" id="KW-1185">Reference proteome</keyword>
<dbReference type="CDD" id="cd13971">
    <property type="entry name" value="ADCK2-like"/>
    <property type="match status" value="1"/>
</dbReference>
<dbReference type="PROSITE" id="PS50011">
    <property type="entry name" value="PROTEIN_KINASE_DOM"/>
    <property type="match status" value="1"/>
</dbReference>
<dbReference type="InterPro" id="IPR044095">
    <property type="entry name" value="ADCK2_dom"/>
</dbReference>
<dbReference type="AlphaFoldDB" id="A0ABD3IB69"/>
<comment type="caution">
    <text evidence="2">The sequence shown here is derived from an EMBL/GenBank/DDBJ whole genome shotgun (WGS) entry which is preliminary data.</text>
</comment>
<dbReference type="Proteomes" id="UP001633002">
    <property type="component" value="Unassembled WGS sequence"/>
</dbReference>
<organism evidence="2 3">
    <name type="scientific">Riccia sorocarpa</name>
    <dbReference type="NCBI Taxonomy" id="122646"/>
    <lineage>
        <taxon>Eukaryota</taxon>
        <taxon>Viridiplantae</taxon>
        <taxon>Streptophyta</taxon>
        <taxon>Embryophyta</taxon>
        <taxon>Marchantiophyta</taxon>
        <taxon>Marchantiopsida</taxon>
        <taxon>Marchantiidae</taxon>
        <taxon>Marchantiales</taxon>
        <taxon>Ricciaceae</taxon>
        <taxon>Riccia</taxon>
    </lineage>
</organism>
<dbReference type="EMBL" id="JBJQOH010000001">
    <property type="protein sequence ID" value="KAL3699967.1"/>
    <property type="molecule type" value="Genomic_DNA"/>
</dbReference>
<reference evidence="2 3" key="1">
    <citation type="submission" date="2024-09" db="EMBL/GenBank/DDBJ databases">
        <title>Chromosome-scale assembly of Riccia sorocarpa.</title>
        <authorList>
            <person name="Paukszto L."/>
        </authorList>
    </citation>
    <scope>NUCLEOTIDE SEQUENCE [LARGE SCALE GENOMIC DNA]</scope>
    <source>
        <strain evidence="2">LP-2024</strain>
        <tissue evidence="2">Aerial parts of the thallus</tissue>
    </source>
</reference>
<accession>A0ABD3IB69</accession>
<dbReference type="InterPro" id="IPR000719">
    <property type="entry name" value="Prot_kinase_dom"/>
</dbReference>
<dbReference type="InterPro" id="IPR052402">
    <property type="entry name" value="ADCK_kinase"/>
</dbReference>
<evidence type="ECO:0000313" key="3">
    <source>
        <dbReference type="Proteomes" id="UP001633002"/>
    </source>
</evidence>